<dbReference type="GO" id="GO:0016887">
    <property type="term" value="F:ATP hydrolysis activity"/>
    <property type="evidence" value="ECO:0007669"/>
    <property type="project" value="InterPro"/>
</dbReference>
<dbReference type="InterPro" id="IPR003439">
    <property type="entry name" value="ABC_transporter-like_ATP-bd"/>
</dbReference>
<keyword evidence="6" id="KW-1185">Reference proteome</keyword>
<evidence type="ECO:0000313" key="6">
    <source>
        <dbReference type="Proteomes" id="UP000005085"/>
    </source>
</evidence>
<evidence type="ECO:0000259" key="4">
    <source>
        <dbReference type="PROSITE" id="PS50893"/>
    </source>
</evidence>
<dbReference type="HOGENOM" id="CLU_000604_86_2_7"/>
<protein>
    <recommendedName>
        <fullName evidence="4">ABC transporter domain-containing protein</fullName>
    </recommendedName>
</protein>
<dbReference type="RefSeq" id="WP_020995529.1">
    <property type="nucleotide sequence ID" value="NZ_KI392032.1"/>
</dbReference>
<dbReference type="PROSITE" id="PS00211">
    <property type="entry name" value="ABC_TRANSPORTER_1"/>
    <property type="match status" value="2"/>
</dbReference>
<dbReference type="Pfam" id="PF00005">
    <property type="entry name" value="ABC_tran"/>
    <property type="match status" value="2"/>
</dbReference>
<dbReference type="PANTHER" id="PTHR43776:SF8">
    <property type="entry name" value="ABC TRANSPORTER, ATP-BINDING PROTEIN"/>
    <property type="match status" value="1"/>
</dbReference>
<evidence type="ECO:0000256" key="2">
    <source>
        <dbReference type="ARBA" id="ARBA00022741"/>
    </source>
</evidence>
<dbReference type="PROSITE" id="PS50893">
    <property type="entry name" value="ABC_TRANSPORTER_2"/>
    <property type="match status" value="2"/>
</dbReference>
<keyword evidence="1" id="KW-0813">Transport</keyword>
<dbReference type="SMART" id="SM00382">
    <property type="entry name" value="AAA"/>
    <property type="match status" value="2"/>
</dbReference>
<feature type="domain" description="ABC transporter" evidence="4">
    <location>
        <begin position="101"/>
        <end position="356"/>
    </location>
</feature>
<gene>
    <name evidence="5" type="ORF">HRAG_00451</name>
</gene>
<dbReference type="GO" id="GO:0055085">
    <property type="term" value="P:transmembrane transport"/>
    <property type="evidence" value="ECO:0007669"/>
    <property type="project" value="UniProtKB-ARBA"/>
</dbReference>
<evidence type="ECO:0000256" key="3">
    <source>
        <dbReference type="ARBA" id="ARBA00022840"/>
    </source>
</evidence>
<sequence length="629" mass="71131">MNREGVLADTTKDLLLSIKGLYASFSTSTKDSKSHKTHIESNRHAIWDTDNKNLDSKIYTSNPLTHPDLTQNLDSKPTACHTETLAEVSNVKTKQDFSPMAQNDKILESTRNHFCLQNINIEIKQGQILGLAGESGSGKSLLARIIMGLEPNINIHKGEIRFCNYDLLQLQKERKSKTITTQNLSMQNILGKEISYIPQDPLSSLNPLHKVYKQIEETLIIHNLMRDSKQRKAHIESICNEVGLDCSLLTRYPHELSGGQRQRVAISLALVANPKLIICDEPTTALDMSLSMQVINLLKQIAKKHRVAMLFITHDLGILRALCDTYIIMQNGHIIETLTLHSTPKHSYTQKLFQANFLETKQYNTTQTPTIMQLKDFSVGVKKSKYFHKKLSIITKNVNLTLQEGKTLGIIGESGSGKSSLAKGILHLMDTQGIDSYFNQTLSYNGKVDKRYLKEMRKNMQVVFQDSMSSLNPRFRVKDLVSEGLKLQKKSDESIMQEIEKIFNVLDLDRSLLTRYPSELSGGQRQRVAIARSMVLNPKILILDEPTSALDKFVQKNTLKLLHDVQKAYNVSYILITHDLGVVANLCDNVAVIFQGKIVEYGHTQAIMSNPKHDYTKKMVSIYQDFYIA</sequence>
<dbReference type="InterPro" id="IPR003593">
    <property type="entry name" value="AAA+_ATPase"/>
</dbReference>
<keyword evidence="2" id="KW-0547">Nucleotide-binding</keyword>
<dbReference type="InterPro" id="IPR027417">
    <property type="entry name" value="P-loop_NTPase"/>
</dbReference>
<dbReference type="OrthoDB" id="9814623at2"/>
<dbReference type="CDD" id="cd03257">
    <property type="entry name" value="ABC_NikE_OppD_transporters"/>
    <property type="match status" value="2"/>
</dbReference>
<dbReference type="Gene3D" id="3.40.50.300">
    <property type="entry name" value="P-loop containing nucleotide triphosphate hydrolases"/>
    <property type="match status" value="2"/>
</dbReference>
<dbReference type="InterPro" id="IPR017871">
    <property type="entry name" value="ABC_transporter-like_CS"/>
</dbReference>
<dbReference type="eggNOG" id="COG4172">
    <property type="taxonomic scope" value="Bacteria"/>
</dbReference>
<dbReference type="GO" id="GO:0005524">
    <property type="term" value="F:ATP binding"/>
    <property type="evidence" value="ECO:0007669"/>
    <property type="project" value="UniProtKB-KW"/>
</dbReference>
<keyword evidence="3" id="KW-0067">ATP-binding</keyword>
<name>C3XEF5_9HELI</name>
<dbReference type="EMBL" id="ACDN02000008">
    <property type="protein sequence ID" value="EEO23394.2"/>
    <property type="molecule type" value="Genomic_DNA"/>
</dbReference>
<comment type="caution">
    <text evidence="5">The sequence shown here is derived from an EMBL/GenBank/DDBJ whole genome shotgun (WGS) entry which is preliminary data.</text>
</comment>
<reference evidence="5 6" key="1">
    <citation type="journal article" date="2014" name="Genome Announc.">
        <title>Draft genome sequences of six enterohepatic helicobacter species isolated from humans and one from rhesus macaques.</title>
        <authorList>
            <person name="Shen Z."/>
            <person name="Sheh A."/>
            <person name="Young S.K."/>
            <person name="Abouelliel A."/>
            <person name="Ward D.V."/>
            <person name="Earl A.M."/>
            <person name="Fox J.G."/>
        </authorList>
    </citation>
    <scope>NUCLEOTIDE SEQUENCE [LARGE SCALE GENOMIC DNA]</scope>
    <source>
        <strain evidence="5 6">ATCC 43879</strain>
    </source>
</reference>
<evidence type="ECO:0000256" key="1">
    <source>
        <dbReference type="ARBA" id="ARBA00022448"/>
    </source>
</evidence>
<dbReference type="Proteomes" id="UP000005085">
    <property type="component" value="Unassembled WGS sequence"/>
</dbReference>
<proteinExistence type="predicted"/>
<organism evidence="5 6">
    <name type="scientific">Helicobacter bilis ATCC 43879</name>
    <dbReference type="NCBI Taxonomy" id="613026"/>
    <lineage>
        <taxon>Bacteria</taxon>
        <taxon>Pseudomonadati</taxon>
        <taxon>Campylobacterota</taxon>
        <taxon>Epsilonproteobacteria</taxon>
        <taxon>Campylobacterales</taxon>
        <taxon>Helicobacteraceae</taxon>
        <taxon>Helicobacter</taxon>
    </lineage>
</organism>
<evidence type="ECO:0000313" key="5">
    <source>
        <dbReference type="EMBL" id="EEO23394.2"/>
    </source>
</evidence>
<dbReference type="AlphaFoldDB" id="C3XEF5"/>
<accession>C3XEF5</accession>
<dbReference type="SUPFAM" id="SSF52540">
    <property type="entry name" value="P-loop containing nucleoside triphosphate hydrolases"/>
    <property type="match status" value="2"/>
</dbReference>
<dbReference type="PANTHER" id="PTHR43776">
    <property type="entry name" value="TRANSPORT ATP-BINDING PROTEIN"/>
    <property type="match status" value="1"/>
</dbReference>
<feature type="domain" description="ABC transporter" evidence="4">
    <location>
        <begin position="372"/>
        <end position="620"/>
    </location>
</feature>
<dbReference type="InterPro" id="IPR050319">
    <property type="entry name" value="ABC_transp_ATP-bind"/>
</dbReference>